<dbReference type="InterPro" id="IPR050627">
    <property type="entry name" value="Nitroreductase/BluB"/>
</dbReference>
<dbReference type="InterPro" id="IPR029479">
    <property type="entry name" value="Nitroreductase"/>
</dbReference>
<evidence type="ECO:0000313" key="8">
    <source>
        <dbReference type="EMBL" id="MBI5250128.1"/>
    </source>
</evidence>
<accession>A0A9D6V3L9</accession>
<organism evidence="8 9">
    <name type="scientific">Desulfomonile tiedjei</name>
    <dbReference type="NCBI Taxonomy" id="2358"/>
    <lineage>
        <taxon>Bacteria</taxon>
        <taxon>Pseudomonadati</taxon>
        <taxon>Thermodesulfobacteriota</taxon>
        <taxon>Desulfomonilia</taxon>
        <taxon>Desulfomonilales</taxon>
        <taxon>Desulfomonilaceae</taxon>
        <taxon>Desulfomonile</taxon>
    </lineage>
</organism>
<dbReference type="InterPro" id="IPR017896">
    <property type="entry name" value="4Fe4S_Fe-S-bd"/>
</dbReference>
<evidence type="ECO:0000256" key="2">
    <source>
        <dbReference type="ARBA" id="ARBA00022643"/>
    </source>
</evidence>
<protein>
    <submittedName>
        <fullName evidence="8">Nitroreductase family protein</fullName>
    </submittedName>
</protein>
<dbReference type="Pfam" id="PF00881">
    <property type="entry name" value="Nitroreductase"/>
    <property type="match status" value="1"/>
</dbReference>
<evidence type="ECO:0000256" key="3">
    <source>
        <dbReference type="ARBA" id="ARBA00022723"/>
    </source>
</evidence>
<dbReference type="SUPFAM" id="SSF54862">
    <property type="entry name" value="4Fe-4S ferredoxins"/>
    <property type="match status" value="1"/>
</dbReference>
<sequence>MLEKVTTTINQDLCTGCGLCVQLCPMRTLAMMDGKAAVIGDLSLNCGHCAAICPEGAITVAAIDEDMSKFASFQADQNWLPYGDFDTAQLVRLMASRRSCRNFKDKPVDESTLQDLARIGCTAPSATNSQLWTFTILPTREAVLTLAKGVRDFYLKLNSMAEKRVLRLALRLIGKRELDDYYKGYYEFVKEGLAEFDRSGIDRLFHSAPAAIVVGCKRGASLPKEDVLLACQNILLAAHSMGLGSCLIGMAVEAMKNDRKIQQLIGIPPEETIYSVVALGYSKEKYKRQAGRKAAVVRRFES</sequence>
<feature type="domain" description="4Fe-4S ferredoxin-type" evidence="7">
    <location>
        <begin position="35"/>
        <end position="63"/>
    </location>
</feature>
<dbReference type="Gene3D" id="3.40.109.10">
    <property type="entry name" value="NADH Oxidase"/>
    <property type="match status" value="1"/>
</dbReference>
<dbReference type="GO" id="GO:0046872">
    <property type="term" value="F:metal ion binding"/>
    <property type="evidence" value="ECO:0007669"/>
    <property type="project" value="UniProtKB-KW"/>
</dbReference>
<evidence type="ECO:0000259" key="7">
    <source>
        <dbReference type="PROSITE" id="PS51379"/>
    </source>
</evidence>
<keyword evidence="6" id="KW-0411">Iron-sulfur</keyword>
<dbReference type="GO" id="GO:0016491">
    <property type="term" value="F:oxidoreductase activity"/>
    <property type="evidence" value="ECO:0007669"/>
    <property type="project" value="UniProtKB-KW"/>
</dbReference>
<evidence type="ECO:0000313" key="9">
    <source>
        <dbReference type="Proteomes" id="UP000807825"/>
    </source>
</evidence>
<gene>
    <name evidence="8" type="ORF">HY912_11600</name>
</gene>
<keyword evidence="1" id="KW-0285">Flavoprotein</keyword>
<keyword evidence="2" id="KW-0288">FMN</keyword>
<dbReference type="EMBL" id="JACRDE010000306">
    <property type="protein sequence ID" value="MBI5250128.1"/>
    <property type="molecule type" value="Genomic_DNA"/>
</dbReference>
<dbReference type="Gene3D" id="3.30.70.20">
    <property type="match status" value="1"/>
</dbReference>
<dbReference type="GO" id="GO:0051536">
    <property type="term" value="F:iron-sulfur cluster binding"/>
    <property type="evidence" value="ECO:0007669"/>
    <property type="project" value="UniProtKB-KW"/>
</dbReference>
<evidence type="ECO:0000256" key="1">
    <source>
        <dbReference type="ARBA" id="ARBA00022630"/>
    </source>
</evidence>
<evidence type="ECO:0000256" key="4">
    <source>
        <dbReference type="ARBA" id="ARBA00023002"/>
    </source>
</evidence>
<evidence type="ECO:0000256" key="6">
    <source>
        <dbReference type="ARBA" id="ARBA00023014"/>
    </source>
</evidence>
<name>A0A9D6V3L9_9BACT</name>
<dbReference type="Proteomes" id="UP000807825">
    <property type="component" value="Unassembled WGS sequence"/>
</dbReference>
<keyword evidence="5" id="KW-0408">Iron</keyword>
<dbReference type="PROSITE" id="PS51379">
    <property type="entry name" value="4FE4S_FER_2"/>
    <property type="match status" value="2"/>
</dbReference>
<dbReference type="AlphaFoldDB" id="A0A9D6V3L9"/>
<evidence type="ECO:0000256" key="5">
    <source>
        <dbReference type="ARBA" id="ARBA00023004"/>
    </source>
</evidence>
<reference evidence="8" key="1">
    <citation type="submission" date="2020-07" db="EMBL/GenBank/DDBJ databases">
        <title>Huge and variable diversity of episymbiotic CPR bacteria and DPANN archaea in groundwater ecosystems.</title>
        <authorList>
            <person name="He C.Y."/>
            <person name="Keren R."/>
            <person name="Whittaker M."/>
            <person name="Farag I.F."/>
            <person name="Doudna J."/>
            <person name="Cate J.H.D."/>
            <person name="Banfield J.F."/>
        </authorList>
    </citation>
    <scope>NUCLEOTIDE SEQUENCE</scope>
    <source>
        <strain evidence="8">NC_groundwater_1664_Pr3_B-0.1um_52_9</strain>
    </source>
</reference>
<proteinExistence type="predicted"/>
<dbReference type="PROSITE" id="PS00198">
    <property type="entry name" value="4FE4S_FER_1"/>
    <property type="match status" value="1"/>
</dbReference>
<comment type="caution">
    <text evidence="8">The sequence shown here is derived from an EMBL/GenBank/DDBJ whole genome shotgun (WGS) entry which is preliminary data.</text>
</comment>
<feature type="domain" description="4Fe-4S ferredoxin-type" evidence="7">
    <location>
        <begin position="5"/>
        <end position="34"/>
    </location>
</feature>
<dbReference type="InterPro" id="IPR017900">
    <property type="entry name" value="4Fe4S_Fe_S_CS"/>
</dbReference>
<dbReference type="Pfam" id="PF13187">
    <property type="entry name" value="Fer4_9"/>
    <property type="match status" value="1"/>
</dbReference>
<dbReference type="InterPro" id="IPR000415">
    <property type="entry name" value="Nitroreductase-like"/>
</dbReference>
<dbReference type="SUPFAM" id="SSF55469">
    <property type="entry name" value="FMN-dependent nitroreductase-like"/>
    <property type="match status" value="1"/>
</dbReference>
<dbReference type="PANTHER" id="PTHR23026:SF90">
    <property type="entry name" value="IODOTYROSINE DEIODINASE 1"/>
    <property type="match status" value="1"/>
</dbReference>
<dbReference type="PANTHER" id="PTHR23026">
    <property type="entry name" value="NADPH NITROREDUCTASE"/>
    <property type="match status" value="1"/>
</dbReference>
<keyword evidence="4" id="KW-0560">Oxidoreductase</keyword>
<keyword evidence="3" id="KW-0479">Metal-binding</keyword>